<feature type="compositionally biased region" description="Polar residues" evidence="8">
    <location>
        <begin position="30"/>
        <end position="39"/>
    </location>
</feature>
<gene>
    <name evidence="10" type="ORF">PICST_41297</name>
</gene>
<evidence type="ECO:0000313" key="10">
    <source>
        <dbReference type="EMBL" id="ABN64622.2"/>
    </source>
</evidence>
<name>A3LQ61_PICST</name>
<comment type="similarity">
    <text evidence="2 7">Belongs to the SLU7 family.</text>
</comment>
<dbReference type="InterPro" id="IPR039974">
    <property type="entry name" value="Splicing_factor_SLU7"/>
</dbReference>
<evidence type="ECO:0000259" key="9">
    <source>
        <dbReference type="Pfam" id="PF11708"/>
    </source>
</evidence>
<evidence type="ECO:0000256" key="2">
    <source>
        <dbReference type="ARBA" id="ARBA00007203"/>
    </source>
</evidence>
<dbReference type="GeneID" id="4837600"/>
<dbReference type="GO" id="GO:0030628">
    <property type="term" value="F:pre-mRNA 3'-splice site binding"/>
    <property type="evidence" value="ECO:0007669"/>
    <property type="project" value="UniProtKB-UniRule"/>
</dbReference>
<comment type="subcellular location">
    <subcellularLocation>
        <location evidence="1 7">Nucleus</location>
    </subcellularLocation>
</comment>
<keyword evidence="4 7" id="KW-0747">Spliceosome</keyword>
<proteinExistence type="inferred from homology"/>
<feature type="compositionally biased region" description="Polar residues" evidence="8">
    <location>
        <begin position="1"/>
        <end position="14"/>
    </location>
</feature>
<dbReference type="PANTHER" id="PTHR12942:SF2">
    <property type="entry name" value="PRE-MRNA-SPLICING FACTOR SLU7"/>
    <property type="match status" value="1"/>
</dbReference>
<feature type="domain" description="Pre-mRNA-splicing factor SLU7" evidence="9">
    <location>
        <begin position="96"/>
        <end position="313"/>
    </location>
</feature>
<dbReference type="RefSeq" id="XP_001382651.2">
    <property type="nucleotide sequence ID" value="XM_001382614.1"/>
</dbReference>
<evidence type="ECO:0000256" key="6">
    <source>
        <dbReference type="ARBA" id="ARBA00023242"/>
    </source>
</evidence>
<keyword evidence="6 7" id="KW-0539">Nucleus</keyword>
<evidence type="ECO:0000256" key="4">
    <source>
        <dbReference type="ARBA" id="ARBA00022728"/>
    </source>
</evidence>
<sequence>MSSNGNDSSGQPKNPSDFKGEANPYIPKFISTTPWYSTTSKDKDGKDVKDEDKNDYLKHQRKDPNVVVDYSVAQAGGGISDEIVESGKSVVKNKVDYDSKRDRWFGYSNEEWDKVLQNWEKLKANTQKRRKLTETVELDSDDTDYELELVEMNLSRDDIRTNTKEDPLEKMMRDRQDVPSYIYNITSDPNNKIRVEYDPKSRLSKDTTKGFLNDDQQFVKKLSTEGQNLTELQKFAWEIDQKEQKERQKESLAKSLEAGEYVAPQVNLDLSVEASPTLMMMKQRKHREELDKAKSLKKQSLLNKYGGSEFANAPE</sequence>
<dbReference type="HOGENOM" id="CLU_019317_3_0_1"/>
<dbReference type="InParanoid" id="A3LQ61"/>
<accession>A3LQ61</accession>
<dbReference type="OMA" id="PTLMMMK"/>
<keyword evidence="5 7" id="KW-0508">mRNA splicing</keyword>
<evidence type="ECO:0000256" key="1">
    <source>
        <dbReference type="ARBA" id="ARBA00004123"/>
    </source>
</evidence>
<dbReference type="EMBL" id="CP000496">
    <property type="protein sequence ID" value="ABN64622.2"/>
    <property type="molecule type" value="Genomic_DNA"/>
</dbReference>
<evidence type="ECO:0000256" key="7">
    <source>
        <dbReference type="RuleBase" id="RU367071"/>
    </source>
</evidence>
<reference evidence="10 11" key="1">
    <citation type="journal article" date="2007" name="Nat. Biotechnol.">
        <title>Genome sequence of the lignocellulose-bioconverting and xylose-fermenting yeast Pichia stipitis.</title>
        <authorList>
            <person name="Jeffries T.W."/>
            <person name="Grigoriev I.V."/>
            <person name="Grimwood J."/>
            <person name="Laplaza J.M."/>
            <person name="Aerts A."/>
            <person name="Salamov A."/>
            <person name="Schmutz J."/>
            <person name="Lindquist E."/>
            <person name="Dehal P."/>
            <person name="Shapiro H."/>
            <person name="Jin Y.S."/>
            <person name="Passoth V."/>
            <person name="Richardson P.M."/>
        </authorList>
    </citation>
    <scope>NUCLEOTIDE SEQUENCE [LARGE SCALE GENOMIC DNA]</scope>
    <source>
        <strain evidence="11">ATCC 58785 / CBS 6054 / NBRC 10063 / NRRL Y-11545</strain>
    </source>
</reference>
<feature type="region of interest" description="Disordered" evidence="8">
    <location>
        <begin position="1"/>
        <end position="63"/>
    </location>
</feature>
<feature type="compositionally biased region" description="Basic and acidic residues" evidence="8">
    <location>
        <begin position="40"/>
        <end position="63"/>
    </location>
</feature>
<evidence type="ECO:0000256" key="3">
    <source>
        <dbReference type="ARBA" id="ARBA00022664"/>
    </source>
</evidence>
<keyword evidence="11" id="KW-1185">Reference proteome</keyword>
<protein>
    <recommendedName>
        <fullName evidence="7">Pre-mRNA-splicing factor SLU7</fullName>
    </recommendedName>
</protein>
<dbReference type="OrthoDB" id="249612at2759"/>
<dbReference type="PANTHER" id="PTHR12942">
    <property type="entry name" value="STEP II SPLICING FACTOR SLU7"/>
    <property type="match status" value="1"/>
</dbReference>
<dbReference type="Proteomes" id="UP000002258">
    <property type="component" value="Chromosome 2"/>
</dbReference>
<dbReference type="InterPro" id="IPR021715">
    <property type="entry name" value="Slu7_dom"/>
</dbReference>
<dbReference type="FunCoup" id="A3LQ61">
    <property type="interactions" value="514"/>
</dbReference>
<dbReference type="GO" id="GO:0000398">
    <property type="term" value="P:mRNA splicing, via spliceosome"/>
    <property type="evidence" value="ECO:0007669"/>
    <property type="project" value="UniProtKB-UniRule"/>
</dbReference>
<evidence type="ECO:0000256" key="5">
    <source>
        <dbReference type="ARBA" id="ARBA00023187"/>
    </source>
</evidence>
<keyword evidence="3 7" id="KW-0507">mRNA processing</keyword>
<dbReference type="STRING" id="322104.A3LQ61"/>
<dbReference type="KEGG" id="pic:PICST_41297"/>
<evidence type="ECO:0000313" key="11">
    <source>
        <dbReference type="Proteomes" id="UP000002258"/>
    </source>
</evidence>
<comment type="function">
    <text evidence="7">Involved in pre-mRNA splicing.</text>
</comment>
<dbReference type="Pfam" id="PF11708">
    <property type="entry name" value="Slu7"/>
    <property type="match status" value="1"/>
</dbReference>
<evidence type="ECO:0000256" key="8">
    <source>
        <dbReference type="SAM" id="MobiDB-lite"/>
    </source>
</evidence>
<dbReference type="eggNOG" id="KOG2560">
    <property type="taxonomic scope" value="Eukaryota"/>
</dbReference>
<organism evidence="10 11">
    <name type="scientific">Scheffersomyces stipitis (strain ATCC 58785 / CBS 6054 / NBRC 10063 / NRRL Y-11545)</name>
    <name type="common">Yeast</name>
    <name type="synonym">Pichia stipitis</name>
    <dbReference type="NCBI Taxonomy" id="322104"/>
    <lineage>
        <taxon>Eukaryota</taxon>
        <taxon>Fungi</taxon>
        <taxon>Dikarya</taxon>
        <taxon>Ascomycota</taxon>
        <taxon>Saccharomycotina</taxon>
        <taxon>Pichiomycetes</taxon>
        <taxon>Debaryomycetaceae</taxon>
        <taxon>Scheffersomyces</taxon>
    </lineage>
</organism>
<dbReference type="AlphaFoldDB" id="A3LQ61"/>
<comment type="subunit">
    <text evidence="7">Associated with the spliceosome.</text>
</comment>
<dbReference type="GO" id="GO:0005681">
    <property type="term" value="C:spliceosomal complex"/>
    <property type="evidence" value="ECO:0007669"/>
    <property type="project" value="UniProtKB-UniRule"/>
</dbReference>